<keyword evidence="4" id="KW-0804">Transcription</keyword>
<evidence type="ECO:0000313" key="5">
    <source>
        <dbReference type="EMBL" id="KAE8158090.1"/>
    </source>
</evidence>
<keyword evidence="3" id="KW-0238">DNA-binding</keyword>
<evidence type="ECO:0000256" key="4">
    <source>
        <dbReference type="ARBA" id="ARBA00023163"/>
    </source>
</evidence>
<evidence type="ECO:0000256" key="2">
    <source>
        <dbReference type="ARBA" id="ARBA00023015"/>
    </source>
</evidence>
<dbReference type="GO" id="GO:0003677">
    <property type="term" value="F:DNA binding"/>
    <property type="evidence" value="ECO:0007669"/>
    <property type="project" value="UniProtKB-KW"/>
</dbReference>
<evidence type="ECO:0000256" key="3">
    <source>
        <dbReference type="ARBA" id="ARBA00023125"/>
    </source>
</evidence>
<evidence type="ECO:0000256" key="1">
    <source>
        <dbReference type="ARBA" id="ARBA00022833"/>
    </source>
</evidence>
<evidence type="ECO:0000313" key="6">
    <source>
        <dbReference type="Proteomes" id="UP000326950"/>
    </source>
</evidence>
<dbReference type="PANTHER" id="PTHR47171">
    <property type="entry name" value="FARA-RELATED"/>
    <property type="match status" value="1"/>
</dbReference>
<evidence type="ECO:0008006" key="7">
    <source>
        <dbReference type="Google" id="ProtNLM"/>
    </source>
</evidence>
<sequence length="276" mass="31142">MPLMSSPSAFTPPPPDLDPLELEILQRRGTFDLPPQQISHQPVNVFYSWIEPTLSVVNQDEPIYVYRGSECSLSFLLLQAIYNIVSRSFGGHATVLQALVLLSVYWDSPDDLRESGIFYWSYIGIALAEHYSLLESAEKGLRSGYIFGRPVYINLTDCTAESLTEEDFIPADAQYGAIYLSDYIKLCQIIDLGLCINLAYRATGPGRNMNTARRELRLHEWLASCPVELPWRPASHNFWAAMLQSVFHTIPTLLSRTSVFHSATTIVSIMEALHCY</sequence>
<dbReference type="PANTHER" id="PTHR47171:SF3">
    <property type="entry name" value="FARA-RELATED"/>
    <property type="match status" value="1"/>
</dbReference>
<dbReference type="Proteomes" id="UP000326950">
    <property type="component" value="Unassembled WGS sequence"/>
</dbReference>
<dbReference type="InterPro" id="IPR052073">
    <property type="entry name" value="Amide_Lactam_Regulators"/>
</dbReference>
<keyword evidence="6" id="KW-1185">Reference proteome</keyword>
<keyword evidence="1" id="KW-0862">Zinc</keyword>
<organism evidence="5 6">
    <name type="scientific">Aspergillus tamarii</name>
    <dbReference type="NCBI Taxonomy" id="41984"/>
    <lineage>
        <taxon>Eukaryota</taxon>
        <taxon>Fungi</taxon>
        <taxon>Dikarya</taxon>
        <taxon>Ascomycota</taxon>
        <taxon>Pezizomycotina</taxon>
        <taxon>Eurotiomycetes</taxon>
        <taxon>Eurotiomycetidae</taxon>
        <taxon>Eurotiales</taxon>
        <taxon>Aspergillaceae</taxon>
        <taxon>Aspergillus</taxon>
        <taxon>Aspergillus subgen. Circumdati</taxon>
    </lineage>
</organism>
<dbReference type="OrthoDB" id="5121955at2759"/>
<dbReference type="CDD" id="cd12148">
    <property type="entry name" value="fungal_TF_MHR"/>
    <property type="match status" value="1"/>
</dbReference>
<reference evidence="5 6" key="1">
    <citation type="submission" date="2019-04" db="EMBL/GenBank/DDBJ databases">
        <title>Friends and foes A comparative genomics study of 23 Aspergillus species from section Flavi.</title>
        <authorList>
            <consortium name="DOE Joint Genome Institute"/>
            <person name="Kjaerbolling I."/>
            <person name="Vesth T."/>
            <person name="Frisvad J.C."/>
            <person name="Nybo J.L."/>
            <person name="Theobald S."/>
            <person name="Kildgaard S."/>
            <person name="Isbrandt T."/>
            <person name="Kuo A."/>
            <person name="Sato A."/>
            <person name="Lyhne E.K."/>
            <person name="Kogle M.E."/>
            <person name="Wiebenga A."/>
            <person name="Kun R.S."/>
            <person name="Lubbers R.J."/>
            <person name="Makela M.R."/>
            <person name="Barry K."/>
            <person name="Chovatia M."/>
            <person name="Clum A."/>
            <person name="Daum C."/>
            <person name="Haridas S."/>
            <person name="He G."/>
            <person name="LaButti K."/>
            <person name="Lipzen A."/>
            <person name="Mondo S."/>
            <person name="Riley R."/>
            <person name="Salamov A."/>
            <person name="Simmons B.A."/>
            <person name="Magnuson J.K."/>
            <person name="Henrissat B."/>
            <person name="Mortensen U.H."/>
            <person name="Larsen T.O."/>
            <person name="Devries R.P."/>
            <person name="Grigoriev I.V."/>
            <person name="Machida M."/>
            <person name="Baker S.E."/>
            <person name="Andersen M.R."/>
        </authorList>
    </citation>
    <scope>NUCLEOTIDE SEQUENCE [LARGE SCALE GENOMIC DNA]</scope>
    <source>
        <strain evidence="5 6">CBS 117626</strain>
    </source>
</reference>
<name>A0A5N6UHQ1_ASPTM</name>
<keyword evidence="2" id="KW-0805">Transcription regulation</keyword>
<accession>A0A5N6UHQ1</accession>
<dbReference type="AlphaFoldDB" id="A0A5N6UHQ1"/>
<dbReference type="EMBL" id="ML738704">
    <property type="protein sequence ID" value="KAE8158090.1"/>
    <property type="molecule type" value="Genomic_DNA"/>
</dbReference>
<gene>
    <name evidence="5" type="ORF">BDV40DRAFT_292099</name>
</gene>
<proteinExistence type="predicted"/>
<protein>
    <recommendedName>
        <fullName evidence="7">Transcription factor domain-containing protein</fullName>
    </recommendedName>
</protein>